<dbReference type="EC" id="2.7.11.1" evidence="1"/>
<reference evidence="14 15" key="1">
    <citation type="journal article" date="2020" name="Mol. Biol. Evol.">
        <title>Distinct Expression and Methylation Patterns for Genes with Different Fates following a Single Whole-Genome Duplication in Flowering Plants.</title>
        <authorList>
            <person name="Shi T."/>
            <person name="Rahmani R.S."/>
            <person name="Gugger P.F."/>
            <person name="Wang M."/>
            <person name="Li H."/>
            <person name="Zhang Y."/>
            <person name="Li Z."/>
            <person name="Wang Q."/>
            <person name="Van de Peer Y."/>
            <person name="Marchal K."/>
            <person name="Chen J."/>
        </authorList>
    </citation>
    <scope>NUCLEOTIDE SEQUENCE [LARGE SCALE GENOMIC DNA]</scope>
    <source>
        <tissue evidence="14">Leaf</tissue>
    </source>
</reference>
<keyword evidence="15" id="KW-1185">Reference proteome</keyword>
<dbReference type="SUPFAM" id="SSF47473">
    <property type="entry name" value="EF-hand"/>
    <property type="match status" value="1"/>
</dbReference>
<feature type="domain" description="EF-hand" evidence="13">
    <location>
        <begin position="137"/>
        <end position="172"/>
    </location>
</feature>
<dbReference type="CDD" id="cd00051">
    <property type="entry name" value="EFh"/>
    <property type="match status" value="1"/>
</dbReference>
<comment type="catalytic activity">
    <reaction evidence="10">
        <text>L-threonyl-[protein] + ATP = O-phospho-L-threonyl-[protein] + ADP + H(+)</text>
        <dbReference type="Rhea" id="RHEA:46608"/>
        <dbReference type="Rhea" id="RHEA-COMP:11060"/>
        <dbReference type="Rhea" id="RHEA-COMP:11605"/>
        <dbReference type="ChEBI" id="CHEBI:15378"/>
        <dbReference type="ChEBI" id="CHEBI:30013"/>
        <dbReference type="ChEBI" id="CHEBI:30616"/>
        <dbReference type="ChEBI" id="CHEBI:61977"/>
        <dbReference type="ChEBI" id="CHEBI:456216"/>
        <dbReference type="EC" id="2.7.11.1"/>
    </reaction>
</comment>
<sequence>MEKQIMPLHGSHLWRTLGHPWVRVNGVAPDKPLDSAVLTRLKQFSAMNKLKKIAIRVIAEKVSEEEIAGLKQMFKMIDTDNSGHITFEELKAGLERVGANLKESEIYALMQAADIDNSGTLDYTEFLAATLHLNKVEREDHLYAAFSYFDKDGSGYITQDELQQACEELGIEATNLEETIREVDQDNDGRIDYSEFVAMMQDKGFDKKGFPNASGIGFREALKLG</sequence>
<evidence type="ECO:0000256" key="9">
    <source>
        <dbReference type="ARBA" id="ARBA00022840"/>
    </source>
</evidence>
<dbReference type="InterPro" id="IPR011992">
    <property type="entry name" value="EF-hand-dom_pair"/>
</dbReference>
<feature type="coiled-coil region" evidence="12">
    <location>
        <begin position="159"/>
        <end position="186"/>
    </location>
</feature>
<evidence type="ECO:0000256" key="5">
    <source>
        <dbReference type="ARBA" id="ARBA00022737"/>
    </source>
</evidence>
<keyword evidence="2" id="KW-0723">Serine/threonine-protein kinase</keyword>
<keyword evidence="3" id="KW-0808">Transferase</keyword>
<evidence type="ECO:0000256" key="11">
    <source>
        <dbReference type="ARBA" id="ARBA00048679"/>
    </source>
</evidence>
<keyword evidence="7" id="KW-0418">Kinase</keyword>
<keyword evidence="8" id="KW-0106">Calcium</keyword>
<evidence type="ECO:0000256" key="10">
    <source>
        <dbReference type="ARBA" id="ARBA00047899"/>
    </source>
</evidence>
<evidence type="ECO:0000256" key="4">
    <source>
        <dbReference type="ARBA" id="ARBA00022723"/>
    </source>
</evidence>
<dbReference type="SMART" id="SM00054">
    <property type="entry name" value="EFh"/>
    <property type="match status" value="4"/>
</dbReference>
<organism evidence="14 15">
    <name type="scientific">Nelumbo nucifera</name>
    <name type="common">Sacred lotus</name>
    <dbReference type="NCBI Taxonomy" id="4432"/>
    <lineage>
        <taxon>Eukaryota</taxon>
        <taxon>Viridiplantae</taxon>
        <taxon>Streptophyta</taxon>
        <taxon>Embryophyta</taxon>
        <taxon>Tracheophyta</taxon>
        <taxon>Spermatophyta</taxon>
        <taxon>Magnoliopsida</taxon>
        <taxon>Proteales</taxon>
        <taxon>Nelumbonaceae</taxon>
        <taxon>Nelumbo</taxon>
    </lineage>
</organism>
<protein>
    <recommendedName>
        <fullName evidence="1">non-specific serine/threonine protein kinase</fullName>
        <ecNumber evidence="1">2.7.11.1</ecNumber>
    </recommendedName>
</protein>
<keyword evidence="6" id="KW-0547">Nucleotide-binding</keyword>
<proteinExistence type="predicted"/>
<feature type="domain" description="EF-hand" evidence="13">
    <location>
        <begin position="101"/>
        <end position="136"/>
    </location>
</feature>
<dbReference type="InterPro" id="IPR018247">
    <property type="entry name" value="EF_Hand_1_Ca_BS"/>
</dbReference>
<keyword evidence="4" id="KW-0479">Metal-binding</keyword>
<dbReference type="InterPro" id="IPR050205">
    <property type="entry name" value="CDPK_Ser/Thr_kinases"/>
</dbReference>
<evidence type="ECO:0000256" key="12">
    <source>
        <dbReference type="SAM" id="Coils"/>
    </source>
</evidence>
<dbReference type="Proteomes" id="UP000607653">
    <property type="component" value="Unassembled WGS sequence"/>
</dbReference>
<keyword evidence="12" id="KW-0175">Coiled coil</keyword>
<comment type="caution">
    <text evidence="14">The sequence shown here is derived from an EMBL/GenBank/DDBJ whole genome shotgun (WGS) entry which is preliminary data.</text>
</comment>
<gene>
    <name evidence="14" type="ORF">HUJ06_030501</name>
</gene>
<accession>A0A822YAA9</accession>
<dbReference type="Pfam" id="PF13499">
    <property type="entry name" value="EF-hand_7"/>
    <property type="match status" value="2"/>
</dbReference>
<dbReference type="AlphaFoldDB" id="A0A822YAA9"/>
<evidence type="ECO:0000256" key="1">
    <source>
        <dbReference type="ARBA" id="ARBA00012513"/>
    </source>
</evidence>
<dbReference type="Gene3D" id="1.10.238.10">
    <property type="entry name" value="EF-hand"/>
    <property type="match status" value="1"/>
</dbReference>
<keyword evidence="9" id="KW-0067">ATP-binding</keyword>
<keyword evidence="5" id="KW-0677">Repeat</keyword>
<comment type="catalytic activity">
    <reaction evidence="11">
        <text>L-seryl-[protein] + ATP = O-phospho-L-seryl-[protein] + ADP + H(+)</text>
        <dbReference type="Rhea" id="RHEA:17989"/>
        <dbReference type="Rhea" id="RHEA-COMP:9863"/>
        <dbReference type="Rhea" id="RHEA-COMP:11604"/>
        <dbReference type="ChEBI" id="CHEBI:15378"/>
        <dbReference type="ChEBI" id="CHEBI:29999"/>
        <dbReference type="ChEBI" id="CHEBI:30616"/>
        <dbReference type="ChEBI" id="CHEBI:83421"/>
        <dbReference type="ChEBI" id="CHEBI:456216"/>
        <dbReference type="EC" id="2.7.11.1"/>
    </reaction>
</comment>
<evidence type="ECO:0000256" key="8">
    <source>
        <dbReference type="ARBA" id="ARBA00022837"/>
    </source>
</evidence>
<dbReference type="FunFam" id="1.10.238.10:FF:000015">
    <property type="entry name" value="Calcium-dependent protein kinase 1"/>
    <property type="match status" value="1"/>
</dbReference>
<dbReference type="PROSITE" id="PS00018">
    <property type="entry name" value="EF_HAND_1"/>
    <property type="match status" value="4"/>
</dbReference>
<name>A0A822YAA9_NELNU</name>
<dbReference type="GO" id="GO:0005509">
    <property type="term" value="F:calcium ion binding"/>
    <property type="evidence" value="ECO:0007669"/>
    <property type="project" value="InterPro"/>
</dbReference>
<dbReference type="GO" id="GO:0005524">
    <property type="term" value="F:ATP binding"/>
    <property type="evidence" value="ECO:0007669"/>
    <property type="project" value="UniProtKB-KW"/>
</dbReference>
<dbReference type="EMBL" id="DUZY01000002">
    <property type="protein sequence ID" value="DAD29033.1"/>
    <property type="molecule type" value="Genomic_DNA"/>
</dbReference>
<dbReference type="PROSITE" id="PS50222">
    <property type="entry name" value="EF_HAND_2"/>
    <property type="match status" value="4"/>
</dbReference>
<evidence type="ECO:0000256" key="6">
    <source>
        <dbReference type="ARBA" id="ARBA00022741"/>
    </source>
</evidence>
<evidence type="ECO:0000313" key="14">
    <source>
        <dbReference type="EMBL" id="DAD29033.1"/>
    </source>
</evidence>
<dbReference type="GO" id="GO:0004674">
    <property type="term" value="F:protein serine/threonine kinase activity"/>
    <property type="evidence" value="ECO:0007669"/>
    <property type="project" value="UniProtKB-KW"/>
</dbReference>
<dbReference type="InterPro" id="IPR002048">
    <property type="entry name" value="EF_hand_dom"/>
</dbReference>
<dbReference type="PANTHER" id="PTHR24349">
    <property type="entry name" value="SERINE/THREONINE-PROTEIN KINASE"/>
    <property type="match status" value="1"/>
</dbReference>
<evidence type="ECO:0000256" key="2">
    <source>
        <dbReference type="ARBA" id="ARBA00022527"/>
    </source>
</evidence>
<evidence type="ECO:0000313" key="15">
    <source>
        <dbReference type="Proteomes" id="UP000607653"/>
    </source>
</evidence>
<feature type="domain" description="EF-hand" evidence="13">
    <location>
        <begin position="176"/>
        <end position="206"/>
    </location>
</feature>
<feature type="domain" description="EF-hand" evidence="13">
    <location>
        <begin position="65"/>
        <end position="100"/>
    </location>
</feature>
<evidence type="ECO:0000256" key="3">
    <source>
        <dbReference type="ARBA" id="ARBA00022679"/>
    </source>
</evidence>
<evidence type="ECO:0000259" key="13">
    <source>
        <dbReference type="PROSITE" id="PS50222"/>
    </source>
</evidence>
<evidence type="ECO:0000256" key="7">
    <source>
        <dbReference type="ARBA" id="ARBA00022777"/>
    </source>
</evidence>